<evidence type="ECO:0000256" key="9">
    <source>
        <dbReference type="RuleBase" id="RU000488"/>
    </source>
</evidence>
<keyword evidence="7 8" id="KW-0472">Membrane</keyword>
<feature type="repeat" description="Solcar" evidence="8">
    <location>
        <begin position="316"/>
        <end position="398"/>
    </location>
</feature>
<dbReference type="EMBL" id="AZIL01000703">
    <property type="protein sequence ID" value="EWM26117.1"/>
    <property type="molecule type" value="Genomic_DNA"/>
</dbReference>
<evidence type="ECO:0000256" key="5">
    <source>
        <dbReference type="ARBA" id="ARBA00022737"/>
    </source>
</evidence>
<evidence type="ECO:0000256" key="3">
    <source>
        <dbReference type="ARBA" id="ARBA00022448"/>
    </source>
</evidence>
<dbReference type="InterPro" id="IPR018108">
    <property type="entry name" value="MCP_transmembrane"/>
</dbReference>
<dbReference type="GO" id="GO:0016020">
    <property type="term" value="C:membrane"/>
    <property type="evidence" value="ECO:0007669"/>
    <property type="project" value="UniProtKB-SubCell"/>
</dbReference>
<keyword evidence="4 8" id="KW-0812">Transmembrane</keyword>
<dbReference type="AlphaFoldDB" id="W7TJ81"/>
<sequence>MELPRGGRRQPSRRKGRMALNNLPTMPPFECITIILGMLCSCLVSLQAFDVPRPPVLGSKAQPRAWRSSPRGQGITKPLMMTRRWNPQTVEGSHEPLPVAASVLRLNDRNSSDDKDPLGRSNHTLSTPLDRTRAPCRDKSQHEMEYFDGEQRPGISMKHARVLQGIAVLGLVVGGIVLVGATENFQHAPETALLLPPSYSFQKSLLAGAAAGVSRGLSRIVTFPLDTIKTRQQAVLLRQHSEGEGSRGEGQGAEAASREGDRFEAVAKRASNVKKGNLFDGLLPMLLIAGPANAAFFVTYDYLGALATALGAPPKGHLFIELAASLLASLPSNLIRIPAEVTKQRVQAGQAPKAVVAAATILKTEGPLGLYVGGGAHLLREIPFNAVQFLAYRNLKDVLVATQGGTPASVSAKAILGAAAAGLASLCTQPLDTVKTAQMLNVKKRRALEGELREKEEVEETYWGSASRIYRLFGLPGLYLGSAPRFSLCAVGGAFYFFANEWAKNVLSTGGVHFPDMWPK</sequence>
<dbReference type="InterPro" id="IPR023395">
    <property type="entry name" value="MCP_dom_sf"/>
</dbReference>
<evidence type="ECO:0000256" key="1">
    <source>
        <dbReference type="ARBA" id="ARBA00004141"/>
    </source>
</evidence>
<comment type="subcellular location">
    <subcellularLocation>
        <location evidence="1">Membrane</location>
        <topology evidence="1">Multi-pass membrane protein</topology>
    </subcellularLocation>
</comment>
<comment type="caution">
    <text evidence="11">The sequence shown here is derived from an EMBL/GenBank/DDBJ whole genome shotgun (WGS) entry which is preliminary data.</text>
</comment>
<dbReference type="Gene3D" id="1.50.40.10">
    <property type="entry name" value="Mitochondrial carrier domain"/>
    <property type="match status" value="2"/>
</dbReference>
<feature type="compositionally biased region" description="Basic and acidic residues" evidence="10">
    <location>
        <begin position="108"/>
        <end position="118"/>
    </location>
</feature>
<feature type="compositionally biased region" description="Basic residues" evidence="10">
    <location>
        <begin position="1"/>
        <end position="17"/>
    </location>
</feature>
<feature type="region of interest" description="Disordered" evidence="10">
    <location>
        <begin position="239"/>
        <end position="260"/>
    </location>
</feature>
<feature type="repeat" description="Solcar" evidence="8">
    <location>
        <begin position="202"/>
        <end position="306"/>
    </location>
</feature>
<evidence type="ECO:0000256" key="7">
    <source>
        <dbReference type="ARBA" id="ARBA00023136"/>
    </source>
</evidence>
<evidence type="ECO:0000256" key="2">
    <source>
        <dbReference type="ARBA" id="ARBA00006375"/>
    </source>
</evidence>
<keyword evidence="6" id="KW-1133">Transmembrane helix</keyword>
<accession>W7TJ81</accession>
<keyword evidence="12" id="KW-1185">Reference proteome</keyword>
<keyword evidence="3 9" id="KW-0813">Transport</keyword>
<feature type="region of interest" description="Disordered" evidence="10">
    <location>
        <begin position="108"/>
        <end position="138"/>
    </location>
</feature>
<feature type="repeat" description="Solcar" evidence="8">
    <location>
        <begin position="408"/>
        <end position="506"/>
    </location>
</feature>
<evidence type="ECO:0000313" key="12">
    <source>
        <dbReference type="Proteomes" id="UP000019335"/>
    </source>
</evidence>
<dbReference type="OrthoDB" id="195657at2759"/>
<dbReference type="Proteomes" id="UP000019335">
    <property type="component" value="Chromosome 9"/>
</dbReference>
<dbReference type="Pfam" id="PF00153">
    <property type="entry name" value="Mito_carr"/>
    <property type="match status" value="3"/>
</dbReference>
<evidence type="ECO:0000256" key="8">
    <source>
        <dbReference type="PROSITE-ProRule" id="PRU00282"/>
    </source>
</evidence>
<dbReference type="PANTHER" id="PTHR45667">
    <property type="entry name" value="S-ADENOSYLMETHIONINE MITOCHONDRIAL CARRIER PROTEIN"/>
    <property type="match status" value="1"/>
</dbReference>
<feature type="region of interest" description="Disordered" evidence="10">
    <location>
        <begin position="1"/>
        <end position="21"/>
    </location>
</feature>
<evidence type="ECO:0000256" key="10">
    <source>
        <dbReference type="SAM" id="MobiDB-lite"/>
    </source>
</evidence>
<dbReference type="PROSITE" id="PS50920">
    <property type="entry name" value="SOLCAR"/>
    <property type="match status" value="3"/>
</dbReference>
<protein>
    <submittedName>
        <fullName evidence="11">Mitochondrial carrier domain protein</fullName>
    </submittedName>
</protein>
<gene>
    <name evidence="11" type="ORF">Naga_100014g2</name>
</gene>
<evidence type="ECO:0000256" key="6">
    <source>
        <dbReference type="ARBA" id="ARBA00022989"/>
    </source>
</evidence>
<keyword evidence="5" id="KW-0677">Repeat</keyword>
<organism evidence="11 12">
    <name type="scientific">Nannochloropsis gaditana</name>
    <dbReference type="NCBI Taxonomy" id="72520"/>
    <lineage>
        <taxon>Eukaryota</taxon>
        <taxon>Sar</taxon>
        <taxon>Stramenopiles</taxon>
        <taxon>Ochrophyta</taxon>
        <taxon>Eustigmatophyceae</taxon>
        <taxon>Eustigmatales</taxon>
        <taxon>Monodopsidaceae</taxon>
        <taxon>Nannochloropsis</taxon>
    </lineage>
</organism>
<proteinExistence type="inferred from homology"/>
<comment type="similarity">
    <text evidence="2 9">Belongs to the mitochondrial carrier (TC 2.A.29) family.</text>
</comment>
<dbReference type="SUPFAM" id="SSF103506">
    <property type="entry name" value="Mitochondrial carrier"/>
    <property type="match status" value="1"/>
</dbReference>
<evidence type="ECO:0000313" key="11">
    <source>
        <dbReference type="EMBL" id="EWM26117.1"/>
    </source>
</evidence>
<name>W7TJ81_9STRA</name>
<evidence type="ECO:0000256" key="4">
    <source>
        <dbReference type="ARBA" id="ARBA00022692"/>
    </source>
</evidence>
<reference evidence="11 12" key="1">
    <citation type="journal article" date="2014" name="Mol. Plant">
        <title>Chromosome Scale Genome Assembly and Transcriptome Profiling of Nannochloropsis gaditana in Nitrogen Depletion.</title>
        <authorList>
            <person name="Corteggiani Carpinelli E."/>
            <person name="Telatin A."/>
            <person name="Vitulo N."/>
            <person name="Forcato C."/>
            <person name="D'Angelo M."/>
            <person name="Schiavon R."/>
            <person name="Vezzi A."/>
            <person name="Giacometti G.M."/>
            <person name="Morosinotto T."/>
            <person name="Valle G."/>
        </authorList>
    </citation>
    <scope>NUCLEOTIDE SEQUENCE [LARGE SCALE GENOMIC DNA]</scope>
    <source>
        <strain evidence="11 12">B-31</strain>
    </source>
</reference>